<dbReference type="AlphaFoldDB" id="A0A9P5YUJ3"/>
<name>A0A9P5YUJ3_9AGAR</name>
<protein>
    <submittedName>
        <fullName evidence="1">Uncharacterized protein</fullName>
    </submittedName>
</protein>
<gene>
    <name evidence="1" type="ORF">BDN70DRAFT_885256</name>
</gene>
<dbReference type="EMBL" id="MU155400">
    <property type="protein sequence ID" value="KAF9474035.1"/>
    <property type="molecule type" value="Genomic_DNA"/>
</dbReference>
<dbReference type="Proteomes" id="UP000807469">
    <property type="component" value="Unassembled WGS sequence"/>
</dbReference>
<comment type="caution">
    <text evidence="1">The sequence shown here is derived from an EMBL/GenBank/DDBJ whole genome shotgun (WGS) entry which is preliminary data.</text>
</comment>
<proteinExistence type="predicted"/>
<reference evidence="1" key="1">
    <citation type="submission" date="2020-11" db="EMBL/GenBank/DDBJ databases">
        <authorList>
            <consortium name="DOE Joint Genome Institute"/>
            <person name="Ahrendt S."/>
            <person name="Riley R."/>
            <person name="Andreopoulos W."/>
            <person name="Labutti K."/>
            <person name="Pangilinan J."/>
            <person name="Ruiz-Duenas F.J."/>
            <person name="Barrasa J.M."/>
            <person name="Sanchez-Garcia M."/>
            <person name="Camarero S."/>
            <person name="Miyauchi S."/>
            <person name="Serrano A."/>
            <person name="Linde D."/>
            <person name="Babiker R."/>
            <person name="Drula E."/>
            <person name="Ayuso-Fernandez I."/>
            <person name="Pacheco R."/>
            <person name="Padilla G."/>
            <person name="Ferreira P."/>
            <person name="Barriuso J."/>
            <person name="Kellner H."/>
            <person name="Castanera R."/>
            <person name="Alfaro M."/>
            <person name="Ramirez L."/>
            <person name="Pisabarro A.G."/>
            <person name="Kuo A."/>
            <person name="Tritt A."/>
            <person name="Lipzen A."/>
            <person name="He G."/>
            <person name="Yan M."/>
            <person name="Ng V."/>
            <person name="Cullen D."/>
            <person name="Martin F."/>
            <person name="Rosso M.-N."/>
            <person name="Henrissat B."/>
            <person name="Hibbett D."/>
            <person name="Martinez A.T."/>
            <person name="Grigoriev I.V."/>
        </authorList>
    </citation>
    <scope>NUCLEOTIDE SEQUENCE</scope>
    <source>
        <strain evidence="1">CIRM-BRFM 674</strain>
    </source>
</reference>
<sequence length="125" mass="14115">MDDLLSLGRVTSTFAEEADRIISYVKLLRLFMPPQTQFDPNDVTLLARTLSQLKNLRVLRVAPDEPGAYKDAILRRLATPSKGEAVNGWILEGHPFELEGFENTYFGADTLVHFVNQQPKLKTLN</sequence>
<evidence type="ECO:0000313" key="1">
    <source>
        <dbReference type="EMBL" id="KAF9474035.1"/>
    </source>
</evidence>
<dbReference type="OrthoDB" id="3232239at2759"/>
<organism evidence="1 2">
    <name type="scientific">Pholiota conissans</name>
    <dbReference type="NCBI Taxonomy" id="109636"/>
    <lineage>
        <taxon>Eukaryota</taxon>
        <taxon>Fungi</taxon>
        <taxon>Dikarya</taxon>
        <taxon>Basidiomycota</taxon>
        <taxon>Agaricomycotina</taxon>
        <taxon>Agaricomycetes</taxon>
        <taxon>Agaricomycetidae</taxon>
        <taxon>Agaricales</taxon>
        <taxon>Agaricineae</taxon>
        <taxon>Strophariaceae</taxon>
        <taxon>Pholiota</taxon>
    </lineage>
</organism>
<evidence type="ECO:0000313" key="2">
    <source>
        <dbReference type="Proteomes" id="UP000807469"/>
    </source>
</evidence>
<keyword evidence="2" id="KW-1185">Reference proteome</keyword>
<accession>A0A9P5YUJ3</accession>